<dbReference type="EMBL" id="ML220135">
    <property type="protein sequence ID" value="TGZ79074.1"/>
    <property type="molecule type" value="Genomic_DNA"/>
</dbReference>
<organism evidence="2 3">
    <name type="scientific">Ascodesmis nigricans</name>
    <dbReference type="NCBI Taxonomy" id="341454"/>
    <lineage>
        <taxon>Eukaryota</taxon>
        <taxon>Fungi</taxon>
        <taxon>Dikarya</taxon>
        <taxon>Ascomycota</taxon>
        <taxon>Pezizomycotina</taxon>
        <taxon>Pezizomycetes</taxon>
        <taxon>Pezizales</taxon>
        <taxon>Ascodesmidaceae</taxon>
        <taxon>Ascodesmis</taxon>
    </lineage>
</organism>
<evidence type="ECO:0000256" key="1">
    <source>
        <dbReference type="SAM" id="MobiDB-lite"/>
    </source>
</evidence>
<feature type="region of interest" description="Disordered" evidence="1">
    <location>
        <begin position="1"/>
        <end position="60"/>
    </location>
</feature>
<dbReference type="InParanoid" id="A0A4V3SI76"/>
<feature type="region of interest" description="Disordered" evidence="1">
    <location>
        <begin position="183"/>
        <end position="210"/>
    </location>
</feature>
<gene>
    <name evidence="2" type="ORF">EX30DRAFT_373397</name>
</gene>
<sequence>MLPSPVSFDDQHSTRATSVESYPDIIFTHHSPSPDTHSHLSVPYPRKVPGSPAVPSPPASPGYMVTGHPHPQLSPSDVAFPPTPTHPYGFYHDLADPYPRKNMPITPPSRPASVSNDTSMMSASLPSLASTPRIRQPKHTRMGVGRRKSSHNGLRNSVRLCIAGGEESLKFVNFTPSDAQKILSGVAPSGSSKTKARREREAQEKRRKLTEAISRAGCDLKDLTEVL</sequence>
<dbReference type="AlphaFoldDB" id="A0A4V3SI76"/>
<feature type="compositionally biased region" description="Low complexity" evidence="1">
    <location>
        <begin position="28"/>
        <end position="41"/>
    </location>
</feature>
<dbReference type="Proteomes" id="UP000298138">
    <property type="component" value="Unassembled WGS sequence"/>
</dbReference>
<accession>A0A4V3SI76</accession>
<dbReference type="STRING" id="341454.A0A4V3SI76"/>
<evidence type="ECO:0000313" key="3">
    <source>
        <dbReference type="Proteomes" id="UP000298138"/>
    </source>
</evidence>
<reference evidence="2 3" key="1">
    <citation type="submission" date="2019-04" db="EMBL/GenBank/DDBJ databases">
        <title>Comparative genomics and transcriptomics to analyze fruiting body development in filamentous ascomycetes.</title>
        <authorList>
            <consortium name="DOE Joint Genome Institute"/>
            <person name="Lutkenhaus R."/>
            <person name="Traeger S."/>
            <person name="Breuer J."/>
            <person name="Kuo A."/>
            <person name="Lipzen A."/>
            <person name="Pangilinan J."/>
            <person name="Dilworth D."/>
            <person name="Sandor L."/>
            <person name="Poggeler S."/>
            <person name="Barry K."/>
            <person name="Grigoriev I.V."/>
            <person name="Nowrousian M."/>
        </authorList>
    </citation>
    <scope>NUCLEOTIDE SEQUENCE [LARGE SCALE GENOMIC DNA]</scope>
    <source>
        <strain evidence="2 3">CBS 389.68</strain>
    </source>
</reference>
<evidence type="ECO:0000313" key="2">
    <source>
        <dbReference type="EMBL" id="TGZ79074.1"/>
    </source>
</evidence>
<protein>
    <submittedName>
        <fullName evidence="2">Uncharacterized protein</fullName>
    </submittedName>
</protein>
<name>A0A4V3SI76_9PEZI</name>
<proteinExistence type="predicted"/>
<keyword evidence="3" id="KW-1185">Reference proteome</keyword>
<dbReference type="OrthoDB" id="2575228at2759"/>